<dbReference type="Gene3D" id="3.30.40.10">
    <property type="entry name" value="Zinc/RING finger domain, C3HC4 (zinc finger)"/>
    <property type="match status" value="1"/>
</dbReference>
<reference evidence="8 9" key="1">
    <citation type="submission" date="2017-07" db="EMBL/GenBank/DDBJ databases">
        <title>An improved, manually edited Actinidia chinensis var. chinensis (kiwifruit) genome highlights the challenges associated with draft genomes and gene prediction in plants.</title>
        <authorList>
            <person name="Pilkington S."/>
            <person name="Crowhurst R."/>
            <person name="Hilario E."/>
            <person name="Nardozza S."/>
            <person name="Fraser L."/>
            <person name="Peng Y."/>
            <person name="Gunaseelan K."/>
            <person name="Simpson R."/>
            <person name="Tahir J."/>
            <person name="Deroles S."/>
            <person name="Templeton K."/>
            <person name="Luo Z."/>
            <person name="Davy M."/>
            <person name="Cheng C."/>
            <person name="Mcneilage M."/>
            <person name="Scaglione D."/>
            <person name="Liu Y."/>
            <person name="Zhang Q."/>
            <person name="Datson P."/>
            <person name="De Silva N."/>
            <person name="Gardiner S."/>
            <person name="Bassett H."/>
            <person name="Chagne D."/>
            <person name="Mccallum J."/>
            <person name="Dzierzon H."/>
            <person name="Deng C."/>
            <person name="Wang Y.-Y."/>
            <person name="Barron N."/>
            <person name="Manako K."/>
            <person name="Bowen J."/>
            <person name="Foster T."/>
            <person name="Erridge Z."/>
            <person name="Tiffin H."/>
            <person name="Waite C."/>
            <person name="Davies K."/>
            <person name="Grierson E."/>
            <person name="Laing W."/>
            <person name="Kirk R."/>
            <person name="Chen X."/>
            <person name="Wood M."/>
            <person name="Montefiori M."/>
            <person name="Brummell D."/>
            <person name="Schwinn K."/>
            <person name="Catanach A."/>
            <person name="Fullerton C."/>
            <person name="Li D."/>
            <person name="Meiyalaghan S."/>
            <person name="Nieuwenhuizen N."/>
            <person name="Read N."/>
            <person name="Prakash R."/>
            <person name="Hunter D."/>
            <person name="Zhang H."/>
            <person name="Mckenzie M."/>
            <person name="Knabel M."/>
            <person name="Harris A."/>
            <person name="Allan A."/>
            <person name="Chen A."/>
            <person name="Janssen B."/>
            <person name="Plunkett B."/>
            <person name="Dwamena C."/>
            <person name="Voogd C."/>
            <person name="Leif D."/>
            <person name="Lafferty D."/>
            <person name="Souleyre E."/>
            <person name="Varkonyi-Gasic E."/>
            <person name="Gambi F."/>
            <person name="Hanley J."/>
            <person name="Yao J.-L."/>
            <person name="Cheung J."/>
            <person name="David K."/>
            <person name="Warren B."/>
            <person name="Marsh K."/>
            <person name="Snowden K."/>
            <person name="Lin-Wang K."/>
            <person name="Brian L."/>
            <person name="Martinez-Sanchez M."/>
            <person name="Wang M."/>
            <person name="Ileperuma N."/>
            <person name="Macnee N."/>
            <person name="Campin R."/>
            <person name="Mcatee P."/>
            <person name="Drummond R."/>
            <person name="Espley R."/>
            <person name="Ireland H."/>
            <person name="Wu R."/>
            <person name="Atkinson R."/>
            <person name="Karunairetnam S."/>
            <person name="Bulley S."/>
            <person name="Chunkath S."/>
            <person name="Hanley Z."/>
            <person name="Storey R."/>
            <person name="Thrimawithana A."/>
            <person name="Thomson S."/>
            <person name="David C."/>
            <person name="Testolin R."/>
        </authorList>
    </citation>
    <scope>NUCLEOTIDE SEQUENCE [LARGE SCALE GENOMIC DNA]</scope>
    <source>
        <strain evidence="9">cv. Red5</strain>
        <tissue evidence="8">Young leaf</tissue>
    </source>
</reference>
<dbReference type="GO" id="GO:0045740">
    <property type="term" value="P:positive regulation of DNA replication"/>
    <property type="evidence" value="ECO:0007669"/>
    <property type="project" value="TreeGrafter"/>
</dbReference>
<dbReference type="InterPro" id="IPR047171">
    <property type="entry name" value="BAZ1A"/>
</dbReference>
<evidence type="ECO:0000256" key="3">
    <source>
        <dbReference type="ARBA" id="ARBA00022833"/>
    </source>
</evidence>
<evidence type="ECO:0000259" key="6">
    <source>
        <dbReference type="PROSITE" id="PS50016"/>
    </source>
</evidence>
<sequence>MLIQSSLPGSIEGPPSFVSDHGKGDWLSGAETWQKYHNWERNHLDGFEEFVPMIKGKRNVDDLCPLNFASSCSQISTVSTMSENSKPAFVYRRRKLQSNSVSVFPSQASANTSGGCFSAISSEAPSLVGKEGRIVSVVELESEVVGTPAIPPVECSREVLISKSESSNGCLVGGEPVSKEAPKSDTNRVLDFCYISDSYSSSKSNVEPGSTSLRTEGDDTGECSSSGALLVESLLDDPSEKDICISILRSQGLLEGIFPNRIHSSANGPGTNSDNSCIWTCKVCDHTETTLKMLICDQCEEAFHLSCCNPRMKKITVDEWFCHSCLKKKHKIPKENSTSKAWDTSSEENRCRNATCEGELGPIASMLIDTEPYYNSVRIGQDFQAEVPDWRGPTFDEVDSIGELLEISPSESFSLHGRNSNKSSRLSSIGNWLQCREVIGVGEGVDGTICGKWRRAPLFEVQTDDWECFCAVIWDPARADCSVPQ</sequence>
<dbReference type="Proteomes" id="UP000241394">
    <property type="component" value="Chromosome LG9"/>
</dbReference>
<dbReference type="GO" id="GO:0031445">
    <property type="term" value="P:regulation of heterochromatin formation"/>
    <property type="evidence" value="ECO:0007669"/>
    <property type="project" value="TreeGrafter"/>
</dbReference>
<dbReference type="PROSITE" id="PS01359">
    <property type="entry name" value="ZF_PHD_1"/>
    <property type="match status" value="1"/>
</dbReference>
<dbReference type="PROSITE" id="PS50016">
    <property type="entry name" value="ZF_PHD_2"/>
    <property type="match status" value="1"/>
</dbReference>
<reference evidence="9" key="2">
    <citation type="journal article" date="2018" name="BMC Genomics">
        <title>A manually annotated Actinidia chinensis var. chinensis (kiwifruit) genome highlights the challenges associated with draft genomes and gene prediction in plants.</title>
        <authorList>
            <person name="Pilkington S.M."/>
            <person name="Crowhurst R."/>
            <person name="Hilario E."/>
            <person name="Nardozza S."/>
            <person name="Fraser L."/>
            <person name="Peng Y."/>
            <person name="Gunaseelan K."/>
            <person name="Simpson R."/>
            <person name="Tahir J."/>
            <person name="Deroles S.C."/>
            <person name="Templeton K."/>
            <person name="Luo Z."/>
            <person name="Davy M."/>
            <person name="Cheng C."/>
            <person name="McNeilage M."/>
            <person name="Scaglione D."/>
            <person name="Liu Y."/>
            <person name="Zhang Q."/>
            <person name="Datson P."/>
            <person name="De Silva N."/>
            <person name="Gardiner S.E."/>
            <person name="Bassett H."/>
            <person name="Chagne D."/>
            <person name="McCallum J."/>
            <person name="Dzierzon H."/>
            <person name="Deng C."/>
            <person name="Wang Y.Y."/>
            <person name="Barron L."/>
            <person name="Manako K."/>
            <person name="Bowen J."/>
            <person name="Foster T.M."/>
            <person name="Erridge Z.A."/>
            <person name="Tiffin H."/>
            <person name="Waite C.N."/>
            <person name="Davies K.M."/>
            <person name="Grierson E.P."/>
            <person name="Laing W.A."/>
            <person name="Kirk R."/>
            <person name="Chen X."/>
            <person name="Wood M."/>
            <person name="Montefiori M."/>
            <person name="Brummell D.A."/>
            <person name="Schwinn K.E."/>
            <person name="Catanach A."/>
            <person name="Fullerton C."/>
            <person name="Li D."/>
            <person name="Meiyalaghan S."/>
            <person name="Nieuwenhuizen N."/>
            <person name="Read N."/>
            <person name="Prakash R."/>
            <person name="Hunter D."/>
            <person name="Zhang H."/>
            <person name="McKenzie M."/>
            <person name="Knabel M."/>
            <person name="Harris A."/>
            <person name="Allan A.C."/>
            <person name="Gleave A."/>
            <person name="Chen A."/>
            <person name="Janssen B.J."/>
            <person name="Plunkett B."/>
            <person name="Ampomah-Dwamena C."/>
            <person name="Voogd C."/>
            <person name="Leif D."/>
            <person name="Lafferty D."/>
            <person name="Souleyre E.J.F."/>
            <person name="Varkonyi-Gasic E."/>
            <person name="Gambi F."/>
            <person name="Hanley J."/>
            <person name="Yao J.L."/>
            <person name="Cheung J."/>
            <person name="David K.M."/>
            <person name="Warren B."/>
            <person name="Marsh K."/>
            <person name="Snowden K.C."/>
            <person name="Lin-Wang K."/>
            <person name="Brian L."/>
            <person name="Martinez-Sanchez M."/>
            <person name="Wang M."/>
            <person name="Ileperuma N."/>
            <person name="Macnee N."/>
            <person name="Campin R."/>
            <person name="McAtee P."/>
            <person name="Drummond R.S.M."/>
            <person name="Espley R.V."/>
            <person name="Ireland H.S."/>
            <person name="Wu R."/>
            <person name="Atkinson R.G."/>
            <person name="Karunairetnam S."/>
            <person name="Bulley S."/>
            <person name="Chunkath S."/>
            <person name="Hanley Z."/>
            <person name="Storey R."/>
            <person name="Thrimawithana A.H."/>
            <person name="Thomson S."/>
            <person name="David C."/>
            <person name="Testolin R."/>
            <person name="Huang H."/>
            <person name="Hellens R.P."/>
            <person name="Schaffer R.J."/>
        </authorList>
    </citation>
    <scope>NUCLEOTIDE SEQUENCE [LARGE SCALE GENOMIC DNA]</scope>
    <source>
        <strain evidence="9">cv. Red5</strain>
    </source>
</reference>
<dbReference type="SUPFAM" id="SSF57903">
    <property type="entry name" value="FYVE/PHD zinc finger"/>
    <property type="match status" value="1"/>
</dbReference>
<dbReference type="Pfam" id="PF00628">
    <property type="entry name" value="PHD"/>
    <property type="match status" value="1"/>
</dbReference>
<dbReference type="InterPro" id="IPR001965">
    <property type="entry name" value="Znf_PHD"/>
</dbReference>
<evidence type="ECO:0000256" key="2">
    <source>
        <dbReference type="ARBA" id="ARBA00022771"/>
    </source>
</evidence>
<keyword evidence="3" id="KW-0862">Zinc</keyword>
<proteinExistence type="predicted"/>
<dbReference type="OMA" id="CKETSFA"/>
<protein>
    <submittedName>
        <fullName evidence="8">PHD and RING finger domain-containing protein</fullName>
    </submittedName>
</protein>
<dbReference type="PROSITE" id="PS51050">
    <property type="entry name" value="ZF_CW"/>
    <property type="match status" value="1"/>
</dbReference>
<keyword evidence="2 4" id="KW-0863">Zinc-finger</keyword>
<dbReference type="GO" id="GO:0003677">
    <property type="term" value="F:DNA binding"/>
    <property type="evidence" value="ECO:0007669"/>
    <property type="project" value="TreeGrafter"/>
</dbReference>
<evidence type="ECO:0000256" key="1">
    <source>
        <dbReference type="ARBA" id="ARBA00022723"/>
    </source>
</evidence>
<feature type="compositionally biased region" description="Polar residues" evidence="5">
    <location>
        <begin position="205"/>
        <end position="214"/>
    </location>
</feature>
<feature type="domain" description="CW-type" evidence="7">
    <location>
        <begin position="426"/>
        <end position="485"/>
    </location>
</feature>
<dbReference type="Gene3D" id="3.30.40.100">
    <property type="match status" value="1"/>
</dbReference>
<dbReference type="InterPro" id="IPR011124">
    <property type="entry name" value="Znf_CW"/>
</dbReference>
<name>A0A2R6R424_ACTCC</name>
<dbReference type="PANTHER" id="PTHR46510:SF1">
    <property type="entry name" value="BROMODOMAIN ADJACENT TO ZINC FINGER DOMAIN PROTEIN 1A"/>
    <property type="match status" value="1"/>
</dbReference>
<evidence type="ECO:0000259" key="7">
    <source>
        <dbReference type="PROSITE" id="PS51050"/>
    </source>
</evidence>
<dbReference type="GO" id="GO:0008623">
    <property type="term" value="C:CHRAC"/>
    <property type="evidence" value="ECO:0007669"/>
    <property type="project" value="TreeGrafter"/>
</dbReference>
<dbReference type="InterPro" id="IPR019786">
    <property type="entry name" value="Zinc_finger_PHD-type_CS"/>
</dbReference>
<dbReference type="InParanoid" id="A0A2R6R424"/>
<dbReference type="GO" id="GO:0000228">
    <property type="term" value="C:nuclear chromosome"/>
    <property type="evidence" value="ECO:0007669"/>
    <property type="project" value="TreeGrafter"/>
</dbReference>
<feature type="region of interest" description="Disordered" evidence="5">
    <location>
        <begin position="199"/>
        <end position="221"/>
    </location>
</feature>
<dbReference type="EMBL" id="NKQK01000009">
    <property type="protein sequence ID" value="PSS20754.1"/>
    <property type="molecule type" value="Genomic_DNA"/>
</dbReference>
<evidence type="ECO:0000256" key="4">
    <source>
        <dbReference type="PROSITE-ProRule" id="PRU00146"/>
    </source>
</evidence>
<comment type="caution">
    <text evidence="8">The sequence shown here is derived from an EMBL/GenBank/DDBJ whole genome shotgun (WGS) entry which is preliminary data.</text>
</comment>
<dbReference type="GO" id="GO:0008270">
    <property type="term" value="F:zinc ion binding"/>
    <property type="evidence" value="ECO:0007669"/>
    <property type="project" value="UniProtKB-KW"/>
</dbReference>
<accession>A0A2R6R424</accession>
<evidence type="ECO:0000313" key="8">
    <source>
        <dbReference type="EMBL" id="PSS20754.1"/>
    </source>
</evidence>
<gene>
    <name evidence="8" type="ORF">CEY00_Acc09793</name>
</gene>
<dbReference type="GO" id="GO:0006338">
    <property type="term" value="P:chromatin remodeling"/>
    <property type="evidence" value="ECO:0007669"/>
    <property type="project" value="InterPro"/>
</dbReference>
<keyword evidence="1" id="KW-0479">Metal-binding</keyword>
<feature type="non-terminal residue" evidence="8">
    <location>
        <position position="485"/>
    </location>
</feature>
<dbReference type="InterPro" id="IPR011011">
    <property type="entry name" value="Znf_FYVE_PHD"/>
</dbReference>
<keyword evidence="9" id="KW-1185">Reference proteome</keyword>
<dbReference type="PANTHER" id="PTHR46510">
    <property type="entry name" value="BROMODOMAIN ADJACENT TO ZINC FINGER DOMAIN PROTEIN 1A"/>
    <property type="match status" value="1"/>
</dbReference>
<dbReference type="AlphaFoldDB" id="A0A2R6R424"/>
<dbReference type="OrthoDB" id="787137at2759"/>
<evidence type="ECO:0000313" key="9">
    <source>
        <dbReference type="Proteomes" id="UP000241394"/>
    </source>
</evidence>
<evidence type="ECO:0000256" key="5">
    <source>
        <dbReference type="SAM" id="MobiDB-lite"/>
    </source>
</evidence>
<dbReference type="SMART" id="SM00249">
    <property type="entry name" value="PHD"/>
    <property type="match status" value="1"/>
</dbReference>
<dbReference type="InterPro" id="IPR013083">
    <property type="entry name" value="Znf_RING/FYVE/PHD"/>
</dbReference>
<feature type="domain" description="PHD-type" evidence="6">
    <location>
        <begin position="278"/>
        <end position="328"/>
    </location>
</feature>
<dbReference type="InterPro" id="IPR019787">
    <property type="entry name" value="Znf_PHD-finger"/>
</dbReference>
<dbReference type="Gramene" id="PSS20754">
    <property type="protein sequence ID" value="PSS20754"/>
    <property type="gene ID" value="CEY00_Acc09793"/>
</dbReference>
<dbReference type="GO" id="GO:0006355">
    <property type="term" value="P:regulation of DNA-templated transcription"/>
    <property type="evidence" value="ECO:0007669"/>
    <property type="project" value="TreeGrafter"/>
</dbReference>
<organism evidence="8 9">
    <name type="scientific">Actinidia chinensis var. chinensis</name>
    <name type="common">Chinese soft-hair kiwi</name>
    <dbReference type="NCBI Taxonomy" id="1590841"/>
    <lineage>
        <taxon>Eukaryota</taxon>
        <taxon>Viridiplantae</taxon>
        <taxon>Streptophyta</taxon>
        <taxon>Embryophyta</taxon>
        <taxon>Tracheophyta</taxon>
        <taxon>Spermatophyta</taxon>
        <taxon>Magnoliopsida</taxon>
        <taxon>eudicotyledons</taxon>
        <taxon>Gunneridae</taxon>
        <taxon>Pentapetalae</taxon>
        <taxon>asterids</taxon>
        <taxon>Ericales</taxon>
        <taxon>Actinidiaceae</taxon>
        <taxon>Actinidia</taxon>
    </lineage>
</organism>